<dbReference type="InterPro" id="IPR015422">
    <property type="entry name" value="PyrdxlP-dep_Trfase_small"/>
</dbReference>
<dbReference type="CDD" id="cd00616">
    <property type="entry name" value="AHBA_syn"/>
    <property type="match status" value="1"/>
</dbReference>
<dbReference type="InterPro" id="IPR015424">
    <property type="entry name" value="PyrdxlP-dep_Trfase"/>
</dbReference>
<dbReference type="Pfam" id="PF01041">
    <property type="entry name" value="DegT_DnrJ_EryC1"/>
    <property type="match status" value="1"/>
</dbReference>
<evidence type="ECO:0000313" key="3">
    <source>
        <dbReference type="EMBL" id="MFC5355649.1"/>
    </source>
</evidence>
<evidence type="ECO:0000256" key="2">
    <source>
        <dbReference type="RuleBase" id="RU004508"/>
    </source>
</evidence>
<dbReference type="EMBL" id="JBHSLC010000017">
    <property type="protein sequence ID" value="MFC5355649.1"/>
    <property type="molecule type" value="Genomic_DNA"/>
</dbReference>
<dbReference type="Proteomes" id="UP001596166">
    <property type="component" value="Unassembled WGS sequence"/>
</dbReference>
<sequence length="371" mass="40494">MMRFQVSKPVLAGRERDYVLDAVDSGWISSSGPYIGKFEQAVARVLGVEECIAVSNGTVALHLACMALELKPGQEVIVPSLTYVATANAVAYCGATPVMADCDKTTWNMTAEAVEALITPKTAGVIAVHLYGLPCPIEEIAALCEARGIWLIEDCAESLGATVRGRATGTFGDAATFSFYGNKTISTGEGGMVVMRDPQRRAHARMLRGQGMDPHRRYWHPIIGYNYRLTNVAAAIGYGQIEQVGYHLSERRRIAAAYREGLRLLAVEGLVALPAEVEGLDSSSWLFSMVLRDGGAERRARIMERLELEHGIETRPFFVPMHRLPMYEQPLDLPNTEYLGDHGMNLPTYSGLTDAEVAEISVAVCDVVRAV</sequence>
<dbReference type="PANTHER" id="PTHR30244">
    <property type="entry name" value="TRANSAMINASE"/>
    <property type="match status" value="1"/>
</dbReference>
<dbReference type="GO" id="GO:0008483">
    <property type="term" value="F:transaminase activity"/>
    <property type="evidence" value="ECO:0007669"/>
    <property type="project" value="UniProtKB-KW"/>
</dbReference>
<dbReference type="InterPro" id="IPR015421">
    <property type="entry name" value="PyrdxlP-dep_Trfase_major"/>
</dbReference>
<protein>
    <submittedName>
        <fullName evidence="3">DegT/DnrJ/EryC1/StrS family aminotransferase</fullName>
    </submittedName>
</protein>
<keyword evidence="2" id="KW-0663">Pyridoxal phosphate</keyword>
<dbReference type="InterPro" id="IPR000653">
    <property type="entry name" value="DegT/StrS_aminotransferase"/>
</dbReference>
<comment type="caution">
    <text evidence="3">The sequence shown here is derived from an EMBL/GenBank/DDBJ whole genome shotgun (WGS) entry which is preliminary data.</text>
</comment>
<keyword evidence="3" id="KW-0032">Aminotransferase</keyword>
<evidence type="ECO:0000256" key="1">
    <source>
        <dbReference type="ARBA" id="ARBA00037999"/>
    </source>
</evidence>
<comment type="similarity">
    <text evidence="1 2">Belongs to the DegT/DnrJ/EryC1 family.</text>
</comment>
<dbReference type="Gene3D" id="3.90.1150.10">
    <property type="entry name" value="Aspartate Aminotransferase, domain 1"/>
    <property type="match status" value="1"/>
</dbReference>
<accession>A0ABW0G3X5</accession>
<dbReference type="RefSeq" id="WP_376995283.1">
    <property type="nucleotide sequence ID" value="NZ_JBHSLC010000017.1"/>
</dbReference>
<dbReference type="Gene3D" id="3.40.640.10">
    <property type="entry name" value="Type I PLP-dependent aspartate aminotransferase-like (Major domain)"/>
    <property type="match status" value="1"/>
</dbReference>
<dbReference type="SUPFAM" id="SSF53383">
    <property type="entry name" value="PLP-dependent transferases"/>
    <property type="match status" value="1"/>
</dbReference>
<gene>
    <name evidence="3" type="ORF">ACFPMG_11585</name>
</gene>
<evidence type="ECO:0000313" key="4">
    <source>
        <dbReference type="Proteomes" id="UP001596166"/>
    </source>
</evidence>
<keyword evidence="4" id="KW-1185">Reference proteome</keyword>
<reference evidence="4" key="1">
    <citation type="journal article" date="2019" name="Int. J. Syst. Evol. Microbiol.">
        <title>The Global Catalogue of Microorganisms (GCM) 10K type strain sequencing project: providing services to taxonomists for standard genome sequencing and annotation.</title>
        <authorList>
            <consortium name="The Broad Institute Genomics Platform"/>
            <consortium name="The Broad Institute Genome Sequencing Center for Infectious Disease"/>
            <person name="Wu L."/>
            <person name="Ma J."/>
        </authorList>
    </citation>
    <scope>NUCLEOTIDE SEQUENCE [LARGE SCALE GENOMIC DNA]</scope>
    <source>
        <strain evidence="4">CCUG 58760</strain>
    </source>
</reference>
<dbReference type="PANTHER" id="PTHR30244:SF34">
    <property type="entry name" value="DTDP-4-AMINO-4,6-DIDEOXYGALACTOSE TRANSAMINASE"/>
    <property type="match status" value="1"/>
</dbReference>
<name>A0ABW0G3X5_9PROT</name>
<keyword evidence="3" id="KW-0808">Transferase</keyword>
<proteinExistence type="inferred from homology"/>
<dbReference type="PIRSF" id="PIRSF000390">
    <property type="entry name" value="PLP_StrS"/>
    <property type="match status" value="1"/>
</dbReference>
<organism evidence="3 4">
    <name type="scientific">Azospirillum himalayense</name>
    <dbReference type="NCBI Taxonomy" id="654847"/>
    <lineage>
        <taxon>Bacteria</taxon>
        <taxon>Pseudomonadati</taxon>
        <taxon>Pseudomonadota</taxon>
        <taxon>Alphaproteobacteria</taxon>
        <taxon>Rhodospirillales</taxon>
        <taxon>Azospirillaceae</taxon>
        <taxon>Azospirillum</taxon>
    </lineage>
</organism>